<name>A0A8X6VQZ3_TRICX</name>
<accession>A0A8X6VQZ3</accession>
<proteinExistence type="predicted"/>
<dbReference type="Proteomes" id="UP000887159">
    <property type="component" value="Unassembled WGS sequence"/>
</dbReference>
<evidence type="ECO:0000313" key="1">
    <source>
        <dbReference type="EMBL" id="GFY17060.1"/>
    </source>
</evidence>
<dbReference type="EMBL" id="BMAU01021343">
    <property type="protein sequence ID" value="GFY17060.1"/>
    <property type="molecule type" value="Genomic_DNA"/>
</dbReference>
<organism evidence="1 2">
    <name type="scientific">Trichonephila clavipes</name>
    <name type="common">Golden silk orbweaver</name>
    <name type="synonym">Nephila clavipes</name>
    <dbReference type="NCBI Taxonomy" id="2585209"/>
    <lineage>
        <taxon>Eukaryota</taxon>
        <taxon>Metazoa</taxon>
        <taxon>Ecdysozoa</taxon>
        <taxon>Arthropoda</taxon>
        <taxon>Chelicerata</taxon>
        <taxon>Arachnida</taxon>
        <taxon>Araneae</taxon>
        <taxon>Araneomorphae</taxon>
        <taxon>Entelegynae</taxon>
        <taxon>Araneoidea</taxon>
        <taxon>Nephilidae</taxon>
        <taxon>Trichonephila</taxon>
    </lineage>
</organism>
<dbReference type="AlphaFoldDB" id="A0A8X6VQZ3"/>
<evidence type="ECO:0000313" key="2">
    <source>
        <dbReference type="Proteomes" id="UP000887159"/>
    </source>
</evidence>
<gene>
    <name evidence="1" type="ORF">TNCV_1088361</name>
</gene>
<sequence>MNRCPSKSSPGWTVSPAPCSKAELRSPSCPVFHSRPEGPQYPSGHGHILVAGVFKSQIRVLMPLKTHRLERLMRAESVVAQSPPFSWLRKRQPVTSRDHPDRLQTEEYHHWFTCEGHLLLHISALFKYKEKIQYPPPNKIATEQQQKQLSD</sequence>
<comment type="caution">
    <text evidence="1">The sequence shown here is derived from an EMBL/GenBank/DDBJ whole genome shotgun (WGS) entry which is preliminary data.</text>
</comment>
<protein>
    <submittedName>
        <fullName evidence="1">Uncharacterized protein</fullName>
    </submittedName>
</protein>
<reference evidence="1" key="1">
    <citation type="submission" date="2020-08" db="EMBL/GenBank/DDBJ databases">
        <title>Multicomponent nature underlies the extraordinary mechanical properties of spider dragline silk.</title>
        <authorList>
            <person name="Kono N."/>
            <person name="Nakamura H."/>
            <person name="Mori M."/>
            <person name="Yoshida Y."/>
            <person name="Ohtoshi R."/>
            <person name="Malay A.D."/>
            <person name="Moran D.A.P."/>
            <person name="Tomita M."/>
            <person name="Numata K."/>
            <person name="Arakawa K."/>
        </authorList>
    </citation>
    <scope>NUCLEOTIDE SEQUENCE</scope>
</reference>
<keyword evidence="2" id="KW-1185">Reference proteome</keyword>